<comment type="subcellular location">
    <subcellularLocation>
        <location evidence="1">Membrane</location>
        <topology evidence="1">Multi-pass membrane protein</topology>
    </subcellularLocation>
</comment>
<comment type="caution">
    <text evidence="9">The sequence shown here is derived from an EMBL/GenBank/DDBJ whole genome shotgun (WGS) entry which is preliminary data.</text>
</comment>
<evidence type="ECO:0000313" key="9">
    <source>
        <dbReference type="EMBL" id="MDQ8192857.1"/>
    </source>
</evidence>
<dbReference type="InterPro" id="IPR050363">
    <property type="entry name" value="MIP/Aquaporin"/>
</dbReference>
<accession>A0ABU1ADQ9</accession>
<gene>
    <name evidence="9" type="ORF">QEH59_00370</name>
</gene>
<keyword evidence="6 8" id="KW-0472">Membrane</keyword>
<feature type="transmembrane region" description="Helical" evidence="8">
    <location>
        <begin position="163"/>
        <end position="189"/>
    </location>
</feature>
<dbReference type="InterPro" id="IPR022357">
    <property type="entry name" value="MIP_CS"/>
</dbReference>
<dbReference type="PANTHER" id="PTHR43829:SF9">
    <property type="entry name" value="AQUAPORIN-9"/>
    <property type="match status" value="1"/>
</dbReference>
<dbReference type="PANTHER" id="PTHR43829">
    <property type="entry name" value="AQUAPORIN OR AQUAGLYCEROPORIN RELATED"/>
    <property type="match status" value="1"/>
</dbReference>
<sequence>MHPYFAEVLGTALLILFGNGVVANVLLSKSKAENGGWIVITLGWGLAVALAVYVVGRVSGAHINPAVTIGLASIGAFEWSQVPGYILSQIAGGFIGSVLVYLSFYAHWEETEDPGLILACHSTSPAIRKFGPAFMTEFIGTVILVFCILALGKVALGADSTQLAWTTAMGTWFGPLLVGLLVLAIGLSLGGPTGYAINPARDLGPRLAHTILPIKGKGSSDWSYAWVPIVAPILGAIAGAQLFVYSAL</sequence>
<dbReference type="InterPro" id="IPR023271">
    <property type="entry name" value="Aquaporin-like"/>
</dbReference>
<evidence type="ECO:0000256" key="3">
    <source>
        <dbReference type="ARBA" id="ARBA00022448"/>
    </source>
</evidence>
<dbReference type="SUPFAM" id="SSF81338">
    <property type="entry name" value="Aquaporin-like"/>
    <property type="match status" value="1"/>
</dbReference>
<keyword evidence="5 8" id="KW-1133">Transmembrane helix</keyword>
<dbReference type="RefSeq" id="WP_308983367.1">
    <property type="nucleotide sequence ID" value="NZ_JARXIC010000001.1"/>
</dbReference>
<feature type="transmembrane region" description="Helical" evidence="8">
    <location>
        <begin position="138"/>
        <end position="156"/>
    </location>
</feature>
<evidence type="ECO:0000256" key="1">
    <source>
        <dbReference type="ARBA" id="ARBA00004141"/>
    </source>
</evidence>
<keyword evidence="4 7" id="KW-0812">Transmembrane</keyword>
<dbReference type="EMBL" id="JARXIC010000001">
    <property type="protein sequence ID" value="MDQ8192857.1"/>
    <property type="molecule type" value="Genomic_DNA"/>
</dbReference>
<dbReference type="Pfam" id="PF00230">
    <property type="entry name" value="MIP"/>
    <property type="match status" value="1"/>
</dbReference>
<comment type="similarity">
    <text evidence="2 7">Belongs to the MIP/aquaporin (TC 1.A.8) family.</text>
</comment>
<name>A0ABU1ADQ9_9BACT</name>
<dbReference type="Gene3D" id="1.20.1080.10">
    <property type="entry name" value="Glycerol uptake facilitator protein"/>
    <property type="match status" value="1"/>
</dbReference>
<feature type="transmembrane region" description="Helical" evidence="8">
    <location>
        <begin position="225"/>
        <end position="245"/>
    </location>
</feature>
<keyword evidence="10" id="KW-1185">Reference proteome</keyword>
<evidence type="ECO:0000256" key="2">
    <source>
        <dbReference type="ARBA" id="ARBA00006175"/>
    </source>
</evidence>
<dbReference type="PROSITE" id="PS00221">
    <property type="entry name" value="MIP"/>
    <property type="match status" value="1"/>
</dbReference>
<organism evidence="9 10">
    <name type="scientific">Thalassobacterium sedimentorum</name>
    <dbReference type="NCBI Taxonomy" id="3041258"/>
    <lineage>
        <taxon>Bacteria</taxon>
        <taxon>Pseudomonadati</taxon>
        <taxon>Verrucomicrobiota</taxon>
        <taxon>Opitutia</taxon>
        <taxon>Puniceicoccales</taxon>
        <taxon>Coraliomargaritaceae</taxon>
        <taxon>Thalassobacterium</taxon>
    </lineage>
</organism>
<evidence type="ECO:0000256" key="6">
    <source>
        <dbReference type="ARBA" id="ARBA00023136"/>
    </source>
</evidence>
<protein>
    <submittedName>
        <fullName evidence="9">Aquaporin family protein</fullName>
    </submittedName>
</protein>
<keyword evidence="3 7" id="KW-0813">Transport</keyword>
<feature type="transmembrane region" description="Helical" evidence="8">
    <location>
        <begin position="86"/>
        <end position="108"/>
    </location>
</feature>
<dbReference type="NCBIfam" id="TIGR00861">
    <property type="entry name" value="MIP"/>
    <property type="match status" value="1"/>
</dbReference>
<evidence type="ECO:0000313" key="10">
    <source>
        <dbReference type="Proteomes" id="UP001243717"/>
    </source>
</evidence>
<evidence type="ECO:0000256" key="5">
    <source>
        <dbReference type="ARBA" id="ARBA00022989"/>
    </source>
</evidence>
<evidence type="ECO:0000256" key="8">
    <source>
        <dbReference type="SAM" id="Phobius"/>
    </source>
</evidence>
<dbReference type="PRINTS" id="PR00783">
    <property type="entry name" value="MINTRINSICP"/>
</dbReference>
<feature type="transmembrane region" description="Helical" evidence="8">
    <location>
        <begin position="34"/>
        <end position="55"/>
    </location>
</feature>
<feature type="transmembrane region" description="Helical" evidence="8">
    <location>
        <begin position="6"/>
        <end position="27"/>
    </location>
</feature>
<reference evidence="9 10" key="1">
    <citation type="submission" date="2023-04" db="EMBL/GenBank/DDBJ databases">
        <title>A novel bacteria isolated from coastal sediment.</title>
        <authorList>
            <person name="Liu X.-J."/>
            <person name="Du Z.-J."/>
        </authorList>
    </citation>
    <scope>NUCLEOTIDE SEQUENCE [LARGE SCALE GENOMIC DNA]</scope>
    <source>
        <strain evidence="9 10">SDUM461004</strain>
    </source>
</reference>
<proteinExistence type="inferred from homology"/>
<dbReference type="InterPro" id="IPR000425">
    <property type="entry name" value="MIP"/>
</dbReference>
<evidence type="ECO:0000256" key="7">
    <source>
        <dbReference type="RuleBase" id="RU000477"/>
    </source>
</evidence>
<feature type="transmembrane region" description="Helical" evidence="8">
    <location>
        <begin position="61"/>
        <end position="79"/>
    </location>
</feature>
<dbReference type="Proteomes" id="UP001243717">
    <property type="component" value="Unassembled WGS sequence"/>
</dbReference>
<evidence type="ECO:0000256" key="4">
    <source>
        <dbReference type="ARBA" id="ARBA00022692"/>
    </source>
</evidence>